<dbReference type="FunFam" id="1.25.40.10:FF:001681">
    <property type="entry name" value="Pentatricopeptide repeat-containing protein At4g33170 family"/>
    <property type="match status" value="1"/>
</dbReference>
<proteinExistence type="predicted"/>
<dbReference type="InterPro" id="IPR046848">
    <property type="entry name" value="E_motif"/>
</dbReference>
<evidence type="ECO:0000256" key="2">
    <source>
        <dbReference type="PROSITE-ProRule" id="PRU00708"/>
    </source>
</evidence>
<dbReference type="InterPro" id="IPR011990">
    <property type="entry name" value="TPR-like_helical_dom_sf"/>
</dbReference>
<evidence type="ECO:0008006" key="5">
    <source>
        <dbReference type="Google" id="ProtNLM"/>
    </source>
</evidence>
<dbReference type="Pfam" id="PF13041">
    <property type="entry name" value="PPR_2"/>
    <property type="match status" value="3"/>
</dbReference>
<dbReference type="FunFam" id="1.25.40.10:FF:000381">
    <property type="entry name" value="Pentatricopeptide repeat-containing protein"/>
    <property type="match status" value="1"/>
</dbReference>
<dbReference type="GO" id="GO:0003723">
    <property type="term" value="F:RNA binding"/>
    <property type="evidence" value="ECO:0007669"/>
    <property type="project" value="InterPro"/>
</dbReference>
<feature type="repeat" description="PPR" evidence="2">
    <location>
        <begin position="403"/>
        <end position="439"/>
    </location>
</feature>
<reference evidence="3 4" key="1">
    <citation type="journal article" date="2019" name="G3 (Bethesda)">
        <title>Sequencing of a Wild Apple (Malus baccata) Genome Unravels the Differences Between Cultivated and Wild Apple Species Regarding Disease Resistance and Cold Tolerance.</title>
        <authorList>
            <person name="Chen X."/>
        </authorList>
    </citation>
    <scope>NUCLEOTIDE SEQUENCE [LARGE SCALE GENOMIC DNA]</scope>
    <source>
        <strain evidence="4">cv. Shandingzi</strain>
        <tissue evidence="3">Leaves</tissue>
    </source>
</reference>
<dbReference type="Pfam" id="PF20431">
    <property type="entry name" value="E_motif"/>
    <property type="match status" value="1"/>
</dbReference>
<dbReference type="Pfam" id="PF01535">
    <property type="entry name" value="PPR"/>
    <property type="match status" value="4"/>
</dbReference>
<dbReference type="EMBL" id="VIEB01001174">
    <property type="protein sequence ID" value="TQD74547.1"/>
    <property type="molecule type" value="Genomic_DNA"/>
</dbReference>
<dbReference type="FunFam" id="1.25.40.10:FF:000808">
    <property type="entry name" value="Pentatricopeptide repeat-containing protein At4g32430, mitochondrial"/>
    <property type="match status" value="1"/>
</dbReference>
<feature type="repeat" description="PPR" evidence="2">
    <location>
        <begin position="300"/>
        <end position="334"/>
    </location>
</feature>
<dbReference type="Proteomes" id="UP000315295">
    <property type="component" value="Unassembled WGS sequence"/>
</dbReference>
<dbReference type="GO" id="GO:0009451">
    <property type="term" value="P:RNA modification"/>
    <property type="evidence" value="ECO:0007669"/>
    <property type="project" value="InterPro"/>
</dbReference>
<feature type="repeat" description="PPR" evidence="2">
    <location>
        <begin position="98"/>
        <end position="132"/>
    </location>
</feature>
<dbReference type="PANTHER" id="PTHR47926:SF349">
    <property type="entry name" value="(WILD MALAYSIAN BANANA) HYPOTHETICAL PROTEIN"/>
    <property type="match status" value="1"/>
</dbReference>
<keyword evidence="4" id="KW-1185">Reference proteome</keyword>
<dbReference type="Gene3D" id="1.25.40.10">
    <property type="entry name" value="Tetratricopeptide repeat domain"/>
    <property type="match status" value="3"/>
</dbReference>
<dbReference type="PROSITE" id="PS51375">
    <property type="entry name" value="PPR"/>
    <property type="match status" value="3"/>
</dbReference>
<keyword evidence="1" id="KW-0677">Repeat</keyword>
<evidence type="ECO:0000313" key="4">
    <source>
        <dbReference type="Proteomes" id="UP000315295"/>
    </source>
</evidence>
<dbReference type="AlphaFoldDB" id="A0A540KK20"/>
<sequence>MLRPRSRPGTRALLGHTFTLIVSKSTHNLATGEQTYSGFLRYCAQTSNLPHGRALHAKLIRGLLPFSPFLQNHLLNMYAKCGDLINALQLFDEMPHKNVVSWSAVITGFVQHDSPKKALSLFGRMHRDGTTKPNEFTLVSALHACSLYGNLTQAYQVYAFIVRLGFEWNVFLSNAFLTVLVRHGELKSALEVFENCPNKDIVSWNAVMAGYLQYSYLEIPTFWCRMNLEGVKPDSYTFSSVLTGLAALTDLKMGEQVHAQLVRYGYGAEICVGNSLADMYIKNQKLMEGFKAFDEMPSKDVCSWTQMAAGCLQCGEPRKTLEVIDQMKKVGIKPNKFTLATALNACANLASLDEGQKFHGLRIKLETSTDVDVCVDNALLDMYAKCGCMEGARRAFQSMKDPSVVSWTAMIMGCAQNGQAREAVEIFDKMRLEEDSIEPNYITFICVLYACSQGGFIDEGWKYFASMTQDHGISPGEDHYACMVNLLGRAGCIKEAEELILSMPFKPGVLVWQTLLGACQIHGDTETGKRAAEHALDINRRDPSTYVLLSNIFAGLSNWDDVGMLRKLMEARDVQKVPGSSWIEVEKGQASSPL</sequence>
<protein>
    <recommendedName>
        <fullName evidence="5">Pentacotripeptide-repeat region of PRORP domain-containing protein</fullName>
    </recommendedName>
</protein>
<name>A0A540KK20_MALBA</name>
<evidence type="ECO:0000313" key="3">
    <source>
        <dbReference type="EMBL" id="TQD74547.1"/>
    </source>
</evidence>
<dbReference type="NCBIfam" id="TIGR00756">
    <property type="entry name" value="PPR"/>
    <property type="match status" value="4"/>
</dbReference>
<comment type="caution">
    <text evidence="3">The sequence shown here is derived from an EMBL/GenBank/DDBJ whole genome shotgun (WGS) entry which is preliminary data.</text>
</comment>
<dbReference type="FunFam" id="1.25.40.10:FF:000343">
    <property type="entry name" value="Pentatricopeptide repeat-containing protein At3g58590"/>
    <property type="match status" value="1"/>
</dbReference>
<dbReference type="InterPro" id="IPR046960">
    <property type="entry name" value="PPR_At4g14850-like_plant"/>
</dbReference>
<dbReference type="InterPro" id="IPR002885">
    <property type="entry name" value="PPR_rpt"/>
</dbReference>
<evidence type="ECO:0000256" key="1">
    <source>
        <dbReference type="ARBA" id="ARBA00022737"/>
    </source>
</evidence>
<gene>
    <name evidence="3" type="ORF">C1H46_039917</name>
</gene>
<dbReference type="PANTHER" id="PTHR47926">
    <property type="entry name" value="PENTATRICOPEPTIDE REPEAT-CONTAINING PROTEIN"/>
    <property type="match status" value="1"/>
</dbReference>
<organism evidence="3 4">
    <name type="scientific">Malus baccata</name>
    <name type="common">Siberian crab apple</name>
    <name type="synonym">Pyrus baccata</name>
    <dbReference type="NCBI Taxonomy" id="106549"/>
    <lineage>
        <taxon>Eukaryota</taxon>
        <taxon>Viridiplantae</taxon>
        <taxon>Streptophyta</taxon>
        <taxon>Embryophyta</taxon>
        <taxon>Tracheophyta</taxon>
        <taxon>Spermatophyta</taxon>
        <taxon>Magnoliopsida</taxon>
        <taxon>eudicotyledons</taxon>
        <taxon>Gunneridae</taxon>
        <taxon>Pentapetalae</taxon>
        <taxon>rosids</taxon>
        <taxon>fabids</taxon>
        <taxon>Rosales</taxon>
        <taxon>Rosaceae</taxon>
        <taxon>Amygdaloideae</taxon>
        <taxon>Maleae</taxon>
        <taxon>Malus</taxon>
    </lineage>
</organism>
<accession>A0A540KK20</accession>